<feature type="compositionally biased region" description="Polar residues" evidence="3">
    <location>
        <begin position="234"/>
        <end position="244"/>
    </location>
</feature>
<accession>A0A167DCE0</accession>
<evidence type="ECO:0000313" key="5">
    <source>
        <dbReference type="Proteomes" id="UP000189580"/>
    </source>
</evidence>
<dbReference type="SUPFAM" id="SSF52058">
    <property type="entry name" value="L domain-like"/>
    <property type="match status" value="1"/>
</dbReference>
<dbReference type="AlphaFoldDB" id="A0A167DCE0"/>
<dbReference type="RefSeq" id="XP_018735232.1">
    <property type="nucleotide sequence ID" value="XM_018877873.1"/>
</dbReference>
<feature type="region of interest" description="Disordered" evidence="3">
    <location>
        <begin position="438"/>
        <end position="467"/>
    </location>
</feature>
<feature type="compositionally biased region" description="Polar residues" evidence="3">
    <location>
        <begin position="142"/>
        <end position="153"/>
    </location>
</feature>
<keyword evidence="2" id="KW-0677">Repeat</keyword>
<sequence length="1251" mass="137510">MASPMKPILDWSEDGLQEEWLSNESENDGSAGTTTSFSGAKNNSSGNGIGPRAQNRSAGPAIDWAEEGLEEEWVSEKESTHGRAGSQGSVLATGPARIPTGSATDTASRSASTVNSLHYDTRKVDNSAPQARTPEWKRAYKNNGTGSNAGNIFSSSSSSLQNLFQGPERDQDDENDSSNPNSMGKNGRNAKALSDIPEGSEDSATESNSSNNNSMREIFNKNAREAKIMADQGPTKTTVGNDSGSLGFRFFDRASPPLDNTHELSESGKPANLQDANSSPSYPNQGNSTIPDKSTNEMTQPNDSDPSQFSEYHTSSVDSTASSPLKVFQKSNTYTKGRMEDLLGSVGNRDDQTSTSSTLRHIPDTLDSLRGKKPAVSQEVNQLKDYMNEADALMNALRNQRPPVPEFSQSSSSIMSDSTDISDSTNSLNMLEISLKQHSPEIESEDEDESSNSSSLAKYENKPTNHQAQYYNSAKGVYEVGATSINEEHSSSSSSSTSYSSSKSGNQESQTNSYTQNPPSAINSHKSNANSKTTGSPVLMNPSLPSKVPGSPNKRHPAMAVITPNDLKDYNQHFDGMVWDTVNKCWRSTSQPDFGTGTTKVASSDEFDKDPFEGIDDLDDDSKGSREWELSEVIPNSAPKDETTVNSLQDLEMIPKGLTESDDSADKISQNVDLDDVVEIAKGVSNMSDISSSSSRSQPTPHPSHSVLPHKTSRTSSIKLSAADSRPKTTPNLTPNRSDKITVTSTYSQFQKREVSFQIAPEDARRLFQSKHQPFSNLSSIVTPRVNATNIFSIESSFSDVYNSIVRILNEKHPSEDWTRLLELSVAGNQFTTLLELAKLCPSLEILDASNNNLNVINGLPTSLLELNASNNKLTKLVSFKSLSHLQQLNLSNNKLDSLLPLSGLIQLTDLNVDNNDLTSLSGIDNIRGLRSLSARNNKLAIVDFQKSKWNKLEQLNLSGNRIELVKGLDMLSSLVTLDLDHNKVVSFSSTETISSVRKLSLNGNDTTIDVSKFKGLKELQFDRNKRVIGLGSLYKLEVVSFRSQTENTHVQTWETLCDIHRLYLSGNLLEAFNIREPFLNLQVLELSGVSLKALPESFPEFCLNLRELDLSFNQIQSIRPLVGIPKLRRLYLFRNQISDVGELVDCISEMSYLQVLDTRENPASELFYPPIAADDQESYRKTHTKYEQKRWLEKLSEFDQTGLSDKVKALRTVYRGTLVGSSPRGLKWLDGALIDQEEMTEALKIVRSVN</sequence>
<keyword evidence="5" id="KW-1185">Reference proteome</keyword>
<feature type="compositionally biased region" description="Low complexity" evidence="3">
    <location>
        <begin position="491"/>
        <end position="504"/>
    </location>
</feature>
<feature type="compositionally biased region" description="Polar residues" evidence="3">
    <location>
        <begin position="728"/>
        <end position="742"/>
    </location>
</feature>
<protein>
    <submittedName>
        <fullName evidence="4">Nud1p</fullName>
    </submittedName>
</protein>
<dbReference type="OrthoDB" id="4097027at2759"/>
<evidence type="ECO:0000256" key="3">
    <source>
        <dbReference type="SAM" id="MobiDB-lite"/>
    </source>
</evidence>
<dbReference type="SMART" id="SM00365">
    <property type="entry name" value="LRR_SD22"/>
    <property type="match status" value="6"/>
</dbReference>
<gene>
    <name evidence="4" type="primary">NUD1</name>
    <name evidence="4" type="ORF">AWJ20_1023</name>
</gene>
<dbReference type="GO" id="GO:0031028">
    <property type="term" value="P:septation initiation signaling"/>
    <property type="evidence" value="ECO:0007669"/>
    <property type="project" value="TreeGrafter"/>
</dbReference>
<dbReference type="InterPro" id="IPR003591">
    <property type="entry name" value="Leu-rich_rpt_typical-subtyp"/>
</dbReference>
<dbReference type="InterPro" id="IPR001611">
    <property type="entry name" value="Leu-rich_rpt"/>
</dbReference>
<feature type="region of interest" description="Disordered" evidence="3">
    <location>
        <begin position="485"/>
        <end position="558"/>
    </location>
</feature>
<name>A0A167DCE0_9ASCO</name>
<dbReference type="KEGG" id="slb:AWJ20_1023"/>
<dbReference type="GO" id="GO:0035591">
    <property type="term" value="F:signaling adaptor activity"/>
    <property type="evidence" value="ECO:0007669"/>
    <property type="project" value="TreeGrafter"/>
</dbReference>
<feature type="compositionally biased region" description="Low complexity" evidence="3">
    <location>
        <begin position="687"/>
        <end position="706"/>
    </location>
</feature>
<feature type="compositionally biased region" description="Low complexity" evidence="3">
    <location>
        <begin position="100"/>
        <end position="113"/>
    </location>
</feature>
<keyword evidence="1" id="KW-0433">Leucine-rich repeat</keyword>
<dbReference type="PANTHER" id="PTHR47566:SF1">
    <property type="entry name" value="PROTEIN NUD1"/>
    <property type="match status" value="1"/>
</dbReference>
<dbReference type="InterPro" id="IPR025875">
    <property type="entry name" value="Leu-rich_rpt_4"/>
</dbReference>
<dbReference type="GO" id="GO:0061499">
    <property type="term" value="C:outer plaque of mitotic spindle pole body"/>
    <property type="evidence" value="ECO:0007669"/>
    <property type="project" value="TreeGrafter"/>
</dbReference>
<feature type="region of interest" description="Disordered" evidence="3">
    <location>
        <begin position="400"/>
        <end position="424"/>
    </location>
</feature>
<dbReference type="GeneID" id="30032780"/>
<feature type="compositionally biased region" description="Polar residues" evidence="3">
    <location>
        <begin position="274"/>
        <end position="335"/>
    </location>
</feature>
<dbReference type="SUPFAM" id="SSF52075">
    <property type="entry name" value="Outer arm dynein light chain 1"/>
    <property type="match status" value="1"/>
</dbReference>
<feature type="region of interest" description="Disordered" evidence="3">
    <location>
        <begin position="1"/>
        <end position="369"/>
    </location>
</feature>
<dbReference type="PANTHER" id="PTHR47566">
    <property type="match status" value="1"/>
</dbReference>
<feature type="compositionally biased region" description="Low complexity" evidence="3">
    <location>
        <begin position="408"/>
        <end position="424"/>
    </location>
</feature>
<feature type="compositionally biased region" description="Polar residues" evidence="3">
    <location>
        <begin position="505"/>
        <end position="536"/>
    </location>
</feature>
<dbReference type="PROSITE" id="PS51450">
    <property type="entry name" value="LRR"/>
    <property type="match status" value="6"/>
</dbReference>
<dbReference type="Proteomes" id="UP000189580">
    <property type="component" value="Chromosome a"/>
</dbReference>
<dbReference type="InterPro" id="IPR052574">
    <property type="entry name" value="CDIRP"/>
</dbReference>
<organism evidence="4 5">
    <name type="scientific">Sugiyamaella lignohabitans</name>
    <dbReference type="NCBI Taxonomy" id="796027"/>
    <lineage>
        <taxon>Eukaryota</taxon>
        <taxon>Fungi</taxon>
        <taxon>Dikarya</taxon>
        <taxon>Ascomycota</taxon>
        <taxon>Saccharomycotina</taxon>
        <taxon>Dipodascomycetes</taxon>
        <taxon>Dipodascales</taxon>
        <taxon>Trichomonascaceae</taxon>
        <taxon>Sugiyamaella</taxon>
    </lineage>
</organism>
<feature type="compositionally biased region" description="Basic and acidic residues" evidence="3">
    <location>
        <begin position="218"/>
        <end position="228"/>
    </location>
</feature>
<dbReference type="InterPro" id="IPR032675">
    <property type="entry name" value="LRR_dom_sf"/>
</dbReference>
<feature type="region of interest" description="Disordered" evidence="3">
    <location>
        <begin position="687"/>
        <end position="742"/>
    </location>
</feature>
<reference evidence="4 5" key="1">
    <citation type="submission" date="2016-02" db="EMBL/GenBank/DDBJ databases">
        <title>Complete genome sequence and transcriptome regulation of the pentose utilising yeast Sugiyamaella lignohabitans.</title>
        <authorList>
            <person name="Bellasio M."/>
            <person name="Peymann A."/>
            <person name="Valli M."/>
            <person name="Sipitzky M."/>
            <person name="Graf A."/>
            <person name="Sauer M."/>
            <person name="Marx H."/>
            <person name="Mattanovich D."/>
        </authorList>
    </citation>
    <scope>NUCLEOTIDE SEQUENCE [LARGE SCALE GENOMIC DNA]</scope>
    <source>
        <strain evidence="4 5">CBS 10342</strain>
    </source>
</reference>
<dbReference type="GO" id="GO:1902412">
    <property type="term" value="P:regulation of mitotic cytokinesis"/>
    <property type="evidence" value="ECO:0007669"/>
    <property type="project" value="TreeGrafter"/>
</dbReference>
<dbReference type="EMBL" id="CP014501">
    <property type="protein sequence ID" value="ANB12755.1"/>
    <property type="molecule type" value="Genomic_DNA"/>
</dbReference>
<evidence type="ECO:0000313" key="4">
    <source>
        <dbReference type="EMBL" id="ANB12755.1"/>
    </source>
</evidence>
<feature type="compositionally biased region" description="Polar residues" evidence="3">
    <location>
        <begin position="20"/>
        <end position="46"/>
    </location>
</feature>
<evidence type="ECO:0000256" key="2">
    <source>
        <dbReference type="ARBA" id="ARBA00022737"/>
    </source>
</evidence>
<dbReference type="SMART" id="SM00369">
    <property type="entry name" value="LRR_TYP"/>
    <property type="match status" value="5"/>
</dbReference>
<dbReference type="SMART" id="SM00364">
    <property type="entry name" value="LRR_BAC"/>
    <property type="match status" value="5"/>
</dbReference>
<dbReference type="Pfam" id="PF12799">
    <property type="entry name" value="LRR_4"/>
    <property type="match status" value="1"/>
</dbReference>
<dbReference type="Gene3D" id="3.80.10.10">
    <property type="entry name" value="Ribonuclease Inhibitor"/>
    <property type="match status" value="2"/>
</dbReference>
<feature type="compositionally biased region" description="Polar residues" evidence="3">
    <location>
        <begin position="589"/>
        <end position="602"/>
    </location>
</feature>
<feature type="compositionally biased region" description="Acidic residues" evidence="3">
    <location>
        <begin position="64"/>
        <end position="73"/>
    </location>
</feature>
<proteinExistence type="predicted"/>
<feature type="compositionally biased region" description="Acidic residues" evidence="3">
    <location>
        <begin position="605"/>
        <end position="620"/>
    </location>
</feature>
<evidence type="ECO:0000256" key="1">
    <source>
        <dbReference type="ARBA" id="ARBA00022614"/>
    </source>
</evidence>
<feature type="region of interest" description="Disordered" evidence="3">
    <location>
        <begin position="589"/>
        <end position="624"/>
    </location>
</feature>